<feature type="compositionally biased region" description="Low complexity" evidence="1">
    <location>
        <begin position="196"/>
        <end position="213"/>
    </location>
</feature>
<name>A0A917KRH5_9ACTN</name>
<comment type="caution">
    <text evidence="3">The sequence shown here is derived from an EMBL/GenBank/DDBJ whole genome shotgun (WGS) entry which is preliminary data.</text>
</comment>
<protein>
    <recommendedName>
        <fullName evidence="2">MEDS domain-containing protein</fullName>
    </recommendedName>
</protein>
<dbReference type="Proteomes" id="UP000625682">
    <property type="component" value="Unassembled WGS sequence"/>
</dbReference>
<sequence length="220" mass="23693">MTEHAHGVPDAQAHWQVLTSCTRTGQARGEKVLLVLDPVDDGALARLDTDMAWGARTGVSDDQLLDYEACMEPLFVDPRLTAMCWYSRYQYTDHLVAAMRTVHPLRVMAHLDALEVTPADGSSPLRYALDLTNLTYMEAQTAWQLIGFARGLPDGDTLDVRCGPIPEAVLRGLGSDDVRQLRLRTVDVEAGAAAALEGEPVSAAESEAEAGSGTVSGTGR</sequence>
<dbReference type="EMBL" id="BMMU01000004">
    <property type="protein sequence ID" value="GGJ23462.1"/>
    <property type="molecule type" value="Genomic_DNA"/>
</dbReference>
<evidence type="ECO:0000256" key="1">
    <source>
        <dbReference type="SAM" id="MobiDB-lite"/>
    </source>
</evidence>
<dbReference type="Pfam" id="PF14417">
    <property type="entry name" value="MEDS"/>
    <property type="match status" value="1"/>
</dbReference>
<evidence type="ECO:0000313" key="4">
    <source>
        <dbReference type="Proteomes" id="UP000625682"/>
    </source>
</evidence>
<reference evidence="3" key="2">
    <citation type="submission" date="2020-09" db="EMBL/GenBank/DDBJ databases">
        <authorList>
            <person name="Sun Q."/>
            <person name="Zhou Y."/>
        </authorList>
    </citation>
    <scope>NUCLEOTIDE SEQUENCE</scope>
    <source>
        <strain evidence="3">CGMCC 4.7272</strain>
    </source>
</reference>
<evidence type="ECO:0000259" key="2">
    <source>
        <dbReference type="Pfam" id="PF14417"/>
    </source>
</evidence>
<feature type="region of interest" description="Disordered" evidence="1">
    <location>
        <begin position="196"/>
        <end position="220"/>
    </location>
</feature>
<dbReference type="AlphaFoldDB" id="A0A917KRH5"/>
<keyword evidence="4" id="KW-1185">Reference proteome</keyword>
<organism evidence="3 4">
    <name type="scientific">Streptomyces lacrimifluminis</name>
    <dbReference type="NCBI Taxonomy" id="1500077"/>
    <lineage>
        <taxon>Bacteria</taxon>
        <taxon>Bacillati</taxon>
        <taxon>Actinomycetota</taxon>
        <taxon>Actinomycetes</taxon>
        <taxon>Kitasatosporales</taxon>
        <taxon>Streptomycetaceae</taxon>
        <taxon>Streptomyces</taxon>
    </lineage>
</organism>
<reference evidence="3" key="1">
    <citation type="journal article" date="2014" name="Int. J. Syst. Evol. Microbiol.">
        <title>Complete genome sequence of Corynebacterium casei LMG S-19264T (=DSM 44701T), isolated from a smear-ripened cheese.</title>
        <authorList>
            <consortium name="US DOE Joint Genome Institute (JGI-PGF)"/>
            <person name="Walter F."/>
            <person name="Albersmeier A."/>
            <person name="Kalinowski J."/>
            <person name="Ruckert C."/>
        </authorList>
    </citation>
    <scope>NUCLEOTIDE SEQUENCE</scope>
    <source>
        <strain evidence="3">CGMCC 4.7272</strain>
    </source>
</reference>
<accession>A0A917KRH5</accession>
<dbReference type="InterPro" id="IPR025847">
    <property type="entry name" value="MEDS_domain"/>
</dbReference>
<dbReference type="RefSeq" id="WP_189146898.1">
    <property type="nucleotide sequence ID" value="NZ_BAABER010000001.1"/>
</dbReference>
<proteinExistence type="predicted"/>
<feature type="domain" description="MEDS" evidence="2">
    <location>
        <begin position="46"/>
        <end position="104"/>
    </location>
</feature>
<evidence type="ECO:0000313" key="3">
    <source>
        <dbReference type="EMBL" id="GGJ23462.1"/>
    </source>
</evidence>
<gene>
    <name evidence="3" type="ORF">GCM10012282_19980</name>
</gene>